<accession>A0A7V2F5T3</accession>
<feature type="chain" id="PRO_5030505616" evidence="2">
    <location>
        <begin position="20"/>
        <end position="452"/>
    </location>
</feature>
<dbReference type="Pfam" id="PF08486">
    <property type="entry name" value="SpoIID"/>
    <property type="match status" value="1"/>
</dbReference>
<protein>
    <submittedName>
        <fullName evidence="4">SpoIID/LytB domain-containing protein</fullName>
    </submittedName>
</protein>
<dbReference type="EMBL" id="DSGB01000002">
    <property type="protein sequence ID" value="HER95258.1"/>
    <property type="molecule type" value="Genomic_DNA"/>
</dbReference>
<feature type="domain" description="Sporulation stage II protein D amidase enhancer LytB N-terminal" evidence="3">
    <location>
        <begin position="127"/>
        <end position="214"/>
    </location>
</feature>
<comment type="caution">
    <text evidence="4">The sequence shown here is derived from an EMBL/GenBank/DDBJ whole genome shotgun (WGS) entry which is preliminary data.</text>
</comment>
<dbReference type="GO" id="GO:0030435">
    <property type="term" value="P:sporulation resulting in formation of a cellular spore"/>
    <property type="evidence" value="ECO:0007669"/>
    <property type="project" value="InterPro"/>
</dbReference>
<organism evidence="4">
    <name type="scientific">Rhodothermus marinus</name>
    <name type="common">Rhodothermus obamensis</name>
    <dbReference type="NCBI Taxonomy" id="29549"/>
    <lineage>
        <taxon>Bacteria</taxon>
        <taxon>Pseudomonadati</taxon>
        <taxon>Rhodothermota</taxon>
        <taxon>Rhodothermia</taxon>
        <taxon>Rhodothermales</taxon>
        <taxon>Rhodothermaceae</taxon>
        <taxon>Rhodothermus</taxon>
    </lineage>
</organism>
<feature type="region of interest" description="Disordered" evidence="1">
    <location>
        <begin position="409"/>
        <end position="452"/>
    </location>
</feature>
<sequence>MHLRVLLGLLCWGALQATAQPDTLRVRLFEQLSPETLEVTAVEADALLFAENYTQPLLRLPAGASLQVDRRGPELRLRTPGGTLFARWIRIQPTGSGLLRLAAQRSRQNAGPFTYPGWLRIAPEGNAGLSIVNYVALEAYVAAVVAREHQFDDLESTKALAVAVRTYALRRMLHPDTAQEAVDYETHQMYEGIDRVTPLIREAVRQTQGEVLTYQGTLIEAVYSASSGGHTANNETVWDGLPQPYLRGQPDPYDQASPYQRWEVLIPRDRLLHVLSQRYGTRITGFRIGERSADGRVATIELLREGQPPLRIRANEFRLLVNDHFGRHTLRSTFFQAQREGNTYRFEGKGFGHGVGLSQYGALEMARQGHNYQQILAFYYPGTTITHYEESPLLAMQQETPSIPQPTLEVTAPSRAPEVSSEKTIPTLRTVSGWGTPSESSSLQPPRRRIGW</sequence>
<reference evidence="4" key="1">
    <citation type="journal article" date="2020" name="mSystems">
        <title>Genome- and Community-Level Interaction Insights into Carbon Utilization and Element Cycling Functions of Hydrothermarchaeota in Hydrothermal Sediment.</title>
        <authorList>
            <person name="Zhou Z."/>
            <person name="Liu Y."/>
            <person name="Xu W."/>
            <person name="Pan J."/>
            <person name="Luo Z.H."/>
            <person name="Li M."/>
        </authorList>
    </citation>
    <scope>NUCLEOTIDE SEQUENCE [LARGE SCALE GENOMIC DNA]</scope>
    <source>
        <strain evidence="4">SpSt-143</strain>
    </source>
</reference>
<gene>
    <name evidence="4" type="ORF">ENO59_01860</name>
</gene>
<name>A0A7V2F5T3_RHOMR</name>
<dbReference type="InterPro" id="IPR013486">
    <property type="entry name" value="SpoIID/LytB"/>
</dbReference>
<feature type="compositionally biased region" description="Polar residues" evidence="1">
    <location>
        <begin position="422"/>
        <end position="444"/>
    </location>
</feature>
<dbReference type="InterPro" id="IPR013693">
    <property type="entry name" value="SpoIID/LytB_N"/>
</dbReference>
<feature type="signal peptide" evidence="2">
    <location>
        <begin position="1"/>
        <end position="19"/>
    </location>
</feature>
<keyword evidence="2" id="KW-0732">Signal</keyword>
<proteinExistence type="predicted"/>
<dbReference type="AlphaFoldDB" id="A0A7V2F5T3"/>
<evidence type="ECO:0000256" key="2">
    <source>
        <dbReference type="SAM" id="SignalP"/>
    </source>
</evidence>
<evidence type="ECO:0000313" key="4">
    <source>
        <dbReference type="EMBL" id="HER95258.1"/>
    </source>
</evidence>
<evidence type="ECO:0000256" key="1">
    <source>
        <dbReference type="SAM" id="MobiDB-lite"/>
    </source>
</evidence>
<evidence type="ECO:0000259" key="3">
    <source>
        <dbReference type="Pfam" id="PF08486"/>
    </source>
</evidence>
<dbReference type="NCBIfam" id="TIGR02669">
    <property type="entry name" value="SpoIID_LytB"/>
    <property type="match status" value="1"/>
</dbReference>